<feature type="transmembrane region" description="Helical" evidence="6">
    <location>
        <begin position="256"/>
        <end position="277"/>
    </location>
</feature>
<feature type="transmembrane region" description="Helical" evidence="6">
    <location>
        <begin position="217"/>
        <end position="235"/>
    </location>
</feature>
<evidence type="ECO:0000256" key="2">
    <source>
        <dbReference type="ARBA" id="ARBA00022692"/>
    </source>
</evidence>
<comment type="similarity">
    <text evidence="5">Belongs to the membrane-bound acyltransferase family. HHAT subfamily.</text>
</comment>
<feature type="transmembrane region" description="Helical" evidence="6">
    <location>
        <begin position="297"/>
        <end position="318"/>
    </location>
</feature>
<feature type="transmembrane region" description="Helical" evidence="6">
    <location>
        <begin position="399"/>
        <end position="418"/>
    </location>
</feature>
<name>A0A090L8R5_STRRB</name>
<evidence type="ECO:0000313" key="10">
    <source>
        <dbReference type="WormBase" id="SRAE_2000079700"/>
    </source>
</evidence>
<evidence type="ECO:0000256" key="4">
    <source>
        <dbReference type="ARBA" id="ARBA00023136"/>
    </source>
</evidence>
<evidence type="ECO:0000256" key="3">
    <source>
        <dbReference type="ARBA" id="ARBA00022989"/>
    </source>
</evidence>
<dbReference type="PANTHER" id="PTHR13285:SF22">
    <property type="entry name" value="PROTEIN-CYSTEINE N-PALMITOYLTRANSFERASE HHAT"/>
    <property type="match status" value="1"/>
</dbReference>
<feature type="transmembrane region" description="Helical" evidence="6">
    <location>
        <begin position="439"/>
        <end position="460"/>
    </location>
</feature>
<keyword evidence="7" id="KW-0808">Transferase</keyword>
<dbReference type="OrthoDB" id="420606at2759"/>
<proteinExistence type="inferred from homology"/>
<keyword evidence="8" id="KW-1185">Reference proteome</keyword>
<dbReference type="Proteomes" id="UP000035682">
    <property type="component" value="Unplaced"/>
</dbReference>
<dbReference type="WormBase" id="SRAE_2000079700">
    <property type="protein sequence ID" value="SRP08127"/>
    <property type="gene ID" value="WBGene00260997"/>
</dbReference>
<feature type="transmembrane region" description="Helical" evidence="6">
    <location>
        <begin position="480"/>
        <end position="501"/>
    </location>
</feature>
<reference evidence="9" key="3">
    <citation type="submission" date="2020-12" db="UniProtKB">
        <authorList>
            <consortium name="WormBaseParasite"/>
        </authorList>
    </citation>
    <scope>IDENTIFICATION</scope>
</reference>
<sequence length="513" mass="61320">MSNIKKKNEKRERISLFIYPPLPEIKICYLVTFSSLIYGWYHVYIASTKFQFQIGHPAVTSYLPFIGERIKDISNWEWNMWSPFAIKYLPYLVIHTIIFNLYPKIFSKNVWQKMYTISSIIISIFVFTPFLVLSSILQGLFIFLCTIFIPKTITVWISSLPILYFTMNNPGILSDNIFYVLIFCSYTLLSYISYNLEYLDESNNFEKKNIFERICDMFFYTFYHPYMFSLIVIYPDFINQLKIREENGDKREWKKIIFQFIRLCFWIILLEVILHFMYFEIMLNDTNFIYQLPKNEFVPLGMAMGAFFHLKYVIIFGLPSLFARIDGMQPLDGPICISRIVLYSKIWRGFDRGLYIFFKKYIFIPICQPTFSLGRKIFGLCVSYMFVLLWHGFLHHNIIWIILNVVELLLEYTGKGIYSIKSVKEWREKNISDVNFRRILGWLQIVPFVFGLYSNFYFLGGSNVGWAFVDRIFIQETITLQYPFFILIGLGWFYSNVTMEIDRLMEIKKKKEN</sequence>
<dbReference type="STRING" id="34506.A0A090L8R5"/>
<dbReference type="RefSeq" id="XP_024505327.1">
    <property type="nucleotide sequence ID" value="XM_024651672.1"/>
</dbReference>
<dbReference type="GO" id="GO:0016020">
    <property type="term" value="C:membrane"/>
    <property type="evidence" value="ECO:0007669"/>
    <property type="project" value="UniProtKB-SubCell"/>
</dbReference>
<evidence type="ECO:0000256" key="5">
    <source>
        <dbReference type="ARBA" id="ARBA00038268"/>
    </source>
</evidence>
<reference evidence="8" key="1">
    <citation type="submission" date="2014-09" db="EMBL/GenBank/DDBJ databases">
        <authorList>
            <person name="Martin A.A."/>
        </authorList>
    </citation>
    <scope>NUCLEOTIDE SEQUENCE</scope>
    <source>
        <strain evidence="8">ED321</strain>
    </source>
</reference>
<feature type="transmembrane region" description="Helical" evidence="6">
    <location>
        <begin position="21"/>
        <end position="41"/>
    </location>
</feature>
<dbReference type="AlphaFoldDB" id="A0A090L8R5"/>
<evidence type="ECO:0000313" key="7">
    <source>
        <dbReference type="EMBL" id="CEF66127.1"/>
    </source>
</evidence>
<dbReference type="GO" id="GO:0016409">
    <property type="term" value="F:palmitoyltransferase activity"/>
    <property type="evidence" value="ECO:0007669"/>
    <property type="project" value="TreeGrafter"/>
</dbReference>
<dbReference type="GeneID" id="36378491"/>
<feature type="transmembrane region" description="Helical" evidence="6">
    <location>
        <begin position="377"/>
        <end position="393"/>
    </location>
</feature>
<comment type="subcellular location">
    <subcellularLocation>
        <location evidence="1">Membrane</location>
        <topology evidence="1">Multi-pass membrane protein</topology>
    </subcellularLocation>
</comment>
<evidence type="ECO:0000313" key="8">
    <source>
        <dbReference type="Proteomes" id="UP000035682"/>
    </source>
</evidence>
<reference evidence="7" key="2">
    <citation type="submission" date="2014-09" db="EMBL/GenBank/DDBJ databases">
        <authorList>
            <person name="Aslett A.Martin."/>
        </authorList>
    </citation>
    <scope>NUCLEOTIDE SEQUENCE</scope>
    <source>
        <strain evidence="7">ED321 Heterogonic</strain>
    </source>
</reference>
<evidence type="ECO:0000256" key="6">
    <source>
        <dbReference type="SAM" id="Phobius"/>
    </source>
</evidence>
<keyword evidence="2 6" id="KW-0812">Transmembrane</keyword>
<dbReference type="CTD" id="36378491"/>
<dbReference type="InterPro" id="IPR004299">
    <property type="entry name" value="MBOAT_fam"/>
</dbReference>
<gene>
    <name evidence="7 9 10" type="ORF">SRAE_2000079700</name>
</gene>
<dbReference type="WBParaSite" id="SRAE_2000079700.1">
    <property type="protein sequence ID" value="SRAE_2000079700.1"/>
    <property type="gene ID" value="WBGene00260997"/>
</dbReference>
<dbReference type="GO" id="GO:0005783">
    <property type="term" value="C:endoplasmic reticulum"/>
    <property type="evidence" value="ECO:0007669"/>
    <property type="project" value="TreeGrafter"/>
</dbReference>
<feature type="transmembrane region" description="Helical" evidence="6">
    <location>
        <begin position="140"/>
        <end position="165"/>
    </location>
</feature>
<evidence type="ECO:0000256" key="1">
    <source>
        <dbReference type="ARBA" id="ARBA00004141"/>
    </source>
</evidence>
<dbReference type="EMBL" id="LN609529">
    <property type="protein sequence ID" value="CEF66127.1"/>
    <property type="molecule type" value="Genomic_DNA"/>
</dbReference>
<protein>
    <submittedName>
        <fullName evidence="7 9">Protein-cysteine N-palmitoyltransferase Rasp</fullName>
    </submittedName>
</protein>
<feature type="transmembrane region" description="Helical" evidence="6">
    <location>
        <begin position="114"/>
        <end position="134"/>
    </location>
</feature>
<keyword evidence="4 6" id="KW-0472">Membrane</keyword>
<accession>A0A090L8R5</accession>
<feature type="transmembrane region" description="Helical" evidence="6">
    <location>
        <begin position="177"/>
        <end position="194"/>
    </location>
</feature>
<feature type="transmembrane region" description="Helical" evidence="6">
    <location>
        <begin position="84"/>
        <end position="102"/>
    </location>
</feature>
<keyword evidence="3 6" id="KW-1133">Transmembrane helix</keyword>
<dbReference type="OMA" id="IHYMSRD"/>
<organism evidence="7">
    <name type="scientific">Strongyloides ratti</name>
    <name type="common">Parasitic roundworm</name>
    <dbReference type="NCBI Taxonomy" id="34506"/>
    <lineage>
        <taxon>Eukaryota</taxon>
        <taxon>Metazoa</taxon>
        <taxon>Ecdysozoa</taxon>
        <taxon>Nematoda</taxon>
        <taxon>Chromadorea</taxon>
        <taxon>Rhabditida</taxon>
        <taxon>Tylenchina</taxon>
        <taxon>Panagrolaimomorpha</taxon>
        <taxon>Strongyloidoidea</taxon>
        <taxon>Strongyloididae</taxon>
        <taxon>Strongyloides</taxon>
    </lineage>
</organism>
<evidence type="ECO:0000313" key="9">
    <source>
        <dbReference type="WBParaSite" id="SRAE_2000079700.1"/>
    </source>
</evidence>
<dbReference type="InterPro" id="IPR051085">
    <property type="entry name" value="MB_O-acyltransferase"/>
</dbReference>
<dbReference type="PANTHER" id="PTHR13285">
    <property type="entry name" value="ACYLTRANSFERASE"/>
    <property type="match status" value="1"/>
</dbReference>
<dbReference type="Pfam" id="PF03062">
    <property type="entry name" value="MBOAT"/>
    <property type="match status" value="1"/>
</dbReference>